<dbReference type="AlphaFoldDB" id="A0A2T3M7G2"/>
<proteinExistence type="predicted"/>
<sequence length="74" mass="8651">MSVKSLIVTTKFTKAQREHKCKANKKHIISQNDLRLEVKNERSWDKYCMHCAAIIIKKMQRDSSLIADEFTALK</sequence>
<protein>
    <submittedName>
        <fullName evidence="1">Uncharacterized protein</fullName>
    </submittedName>
</protein>
<name>A0A2T3M7G2_9GAMM</name>
<comment type="caution">
    <text evidence="1">The sequence shown here is derived from an EMBL/GenBank/DDBJ whole genome shotgun (WGS) entry which is preliminary data.</text>
</comment>
<dbReference type="RefSeq" id="WP_107238160.1">
    <property type="nucleotide sequence ID" value="NZ_PYLW01000043.1"/>
</dbReference>
<reference evidence="1 2" key="1">
    <citation type="submission" date="2018-01" db="EMBL/GenBank/DDBJ databases">
        <title>Whole genome sequencing of Histamine producing bacteria.</title>
        <authorList>
            <person name="Butler K."/>
        </authorList>
    </citation>
    <scope>NUCLEOTIDE SEQUENCE [LARGE SCALE GENOMIC DNA]</scope>
    <source>
        <strain evidence="1 2">NCIMB 13481</strain>
    </source>
</reference>
<gene>
    <name evidence="1" type="ORF">C9I88_19955</name>
</gene>
<dbReference type="Proteomes" id="UP000241954">
    <property type="component" value="Unassembled WGS sequence"/>
</dbReference>
<accession>A0A2T3M7G2</accession>
<evidence type="ECO:0000313" key="2">
    <source>
        <dbReference type="Proteomes" id="UP000241954"/>
    </source>
</evidence>
<evidence type="ECO:0000313" key="1">
    <source>
        <dbReference type="EMBL" id="PSV88150.1"/>
    </source>
</evidence>
<dbReference type="EMBL" id="PYLW01000043">
    <property type="protein sequence ID" value="PSV88150.1"/>
    <property type="molecule type" value="Genomic_DNA"/>
</dbReference>
<organism evidence="1 2">
    <name type="scientific">Photobacterium iliopiscarium</name>
    <dbReference type="NCBI Taxonomy" id="56192"/>
    <lineage>
        <taxon>Bacteria</taxon>
        <taxon>Pseudomonadati</taxon>
        <taxon>Pseudomonadota</taxon>
        <taxon>Gammaproteobacteria</taxon>
        <taxon>Vibrionales</taxon>
        <taxon>Vibrionaceae</taxon>
        <taxon>Photobacterium</taxon>
    </lineage>
</organism>